<name>A0ABW3MNI3_9PSEU</name>
<keyword evidence="2" id="KW-1185">Reference proteome</keyword>
<organism evidence="1 2">
    <name type="scientific">Kibdelosporangium lantanae</name>
    <dbReference type="NCBI Taxonomy" id="1497396"/>
    <lineage>
        <taxon>Bacteria</taxon>
        <taxon>Bacillati</taxon>
        <taxon>Actinomycetota</taxon>
        <taxon>Actinomycetes</taxon>
        <taxon>Pseudonocardiales</taxon>
        <taxon>Pseudonocardiaceae</taxon>
        <taxon>Kibdelosporangium</taxon>
    </lineage>
</organism>
<dbReference type="Proteomes" id="UP001597045">
    <property type="component" value="Unassembled WGS sequence"/>
</dbReference>
<evidence type="ECO:0000313" key="2">
    <source>
        <dbReference type="Proteomes" id="UP001597045"/>
    </source>
</evidence>
<accession>A0ABW3MNI3</accession>
<dbReference type="EMBL" id="JBHTIS010004244">
    <property type="protein sequence ID" value="MFD1052232.1"/>
    <property type="molecule type" value="Genomic_DNA"/>
</dbReference>
<protein>
    <submittedName>
        <fullName evidence="1">Uncharacterized protein</fullName>
    </submittedName>
</protein>
<feature type="non-terminal residue" evidence="1">
    <location>
        <position position="92"/>
    </location>
</feature>
<reference evidence="2" key="1">
    <citation type="journal article" date="2019" name="Int. J. Syst. Evol. Microbiol.">
        <title>The Global Catalogue of Microorganisms (GCM) 10K type strain sequencing project: providing services to taxonomists for standard genome sequencing and annotation.</title>
        <authorList>
            <consortium name="The Broad Institute Genomics Platform"/>
            <consortium name="The Broad Institute Genome Sequencing Center for Infectious Disease"/>
            <person name="Wu L."/>
            <person name="Ma J."/>
        </authorList>
    </citation>
    <scope>NUCLEOTIDE SEQUENCE [LARGE SCALE GENOMIC DNA]</scope>
    <source>
        <strain evidence="2">JCM 31486</strain>
    </source>
</reference>
<proteinExistence type="predicted"/>
<sequence>MALQQVLQLGGRDVHAAADDDVLGPVHVAQVLALVAGDLEHVTAAQVALLVERVLLGGPGEVAGDAALRGEGVHRLGAGYPGDRLHGEPVHV</sequence>
<evidence type="ECO:0000313" key="1">
    <source>
        <dbReference type="EMBL" id="MFD1052232.1"/>
    </source>
</evidence>
<gene>
    <name evidence="1" type="ORF">ACFQ1S_44980</name>
</gene>
<comment type="caution">
    <text evidence="1">The sequence shown here is derived from an EMBL/GenBank/DDBJ whole genome shotgun (WGS) entry which is preliminary data.</text>
</comment>